<reference evidence="15 16" key="1">
    <citation type="journal article" date="2014" name="Genome Biol. Evol.">
        <title>The secreted proteins of Achlya hypogyna and Thraustotheca clavata identify the ancestral oomycete secretome and reveal gene acquisitions by horizontal gene transfer.</title>
        <authorList>
            <person name="Misner I."/>
            <person name="Blouin N."/>
            <person name="Leonard G."/>
            <person name="Richards T.A."/>
            <person name="Lane C.E."/>
        </authorList>
    </citation>
    <scope>NUCLEOTIDE SEQUENCE [LARGE SCALE GENOMIC DNA]</scope>
    <source>
        <strain evidence="15 16">ATCC 34112</strain>
    </source>
</reference>
<protein>
    <recommendedName>
        <fullName evidence="2">non-specific serine/threonine protein kinase</fullName>
        <ecNumber evidence="2">2.7.11.1</ecNumber>
    </recommendedName>
    <alternativeName>
        <fullName evidence="12">Fused homolog</fullName>
    </alternativeName>
</protein>
<dbReference type="OrthoDB" id="266718at2759"/>
<dbReference type="PROSITE" id="PS50011">
    <property type="entry name" value="PROTEIN_KINASE_DOM"/>
    <property type="match status" value="1"/>
</dbReference>
<dbReference type="Pfam" id="PF00069">
    <property type="entry name" value="Pkinase"/>
    <property type="match status" value="1"/>
</dbReference>
<dbReference type="GO" id="GO:0005737">
    <property type="term" value="C:cytoplasm"/>
    <property type="evidence" value="ECO:0007669"/>
    <property type="project" value="TreeGrafter"/>
</dbReference>
<keyword evidence="9" id="KW-0206">Cytoskeleton</keyword>
<dbReference type="PANTHER" id="PTHR22983:SF6">
    <property type="entry name" value="SERINE_THREONINE-PROTEIN KINASE 36"/>
    <property type="match status" value="1"/>
</dbReference>
<evidence type="ECO:0000313" key="16">
    <source>
        <dbReference type="Proteomes" id="UP000243217"/>
    </source>
</evidence>
<evidence type="ECO:0000256" key="9">
    <source>
        <dbReference type="ARBA" id="ARBA00023212"/>
    </source>
</evidence>
<dbReference type="InterPro" id="IPR000719">
    <property type="entry name" value="Prot_kinase_dom"/>
</dbReference>
<sequence length="617" mass="69665">MQNYHVLERIGEGSFGKVYRGRRKYSGHIVALKFVSKRGKSEKDLVNLRQEINILRALDHPNVIAMLDSFETDGEFCMVTEYAQGDLYQILEDDHQLPEEEIKKIAVQLLHALHLSTHKSDMKPQNVLVGTKQQVKLCDFGFARAISADTNVLTSIKGTPLYMAPELVKEQPYNHTVDLWSLGVILYELATGQPPFYTDKIVTLIQLIVKENVKYPNTMSAEFKDFLSGLLQKDPSKRMGWPDILAHPFARETTLQLAQRQALESQIRTIPKFYDAPTIVAPNKSIEWKAVDPETGQLCVKTKEISSLLIWKNYEENLAMAESWEIFVQNNDLAIAITQTCTNDCTDEELRLMLYVLHRIFYQASKSKEMLDSEMENKLTKLRSLLSTYTPVVLARQAMDILLQLVRTLMLPCVEMGTQDLIVIENTAVNVKVLKWLGAILDDPNAALTIYNELANAHQSTISLVCKSLDVADEVAIYALANVVHPNEGFHKTCSIPFPATMTEKISTQDLHNLREANALRIQLHTLVAAALLQNGLRRMVELFEKEASARAKVVVDDDDDLTLIASILKVFCHSARASAPFSKCLLGDFSQIILHYAIPTTGFNSYERYFALELLC</sequence>
<keyword evidence="8 13" id="KW-0067">ATP-binding</keyword>
<evidence type="ECO:0000313" key="15">
    <source>
        <dbReference type="EMBL" id="OQR80546.1"/>
    </source>
</evidence>
<dbReference type="FunFam" id="3.30.200.20:FF:000042">
    <property type="entry name" value="Aurora kinase A"/>
    <property type="match status" value="1"/>
</dbReference>
<evidence type="ECO:0000256" key="3">
    <source>
        <dbReference type="ARBA" id="ARBA00022490"/>
    </source>
</evidence>
<dbReference type="PANTHER" id="PTHR22983">
    <property type="entry name" value="PROTEIN KINASE RELATED"/>
    <property type="match status" value="1"/>
</dbReference>
<keyword evidence="5" id="KW-0808">Transferase</keyword>
<keyword evidence="3" id="KW-0963">Cytoplasm</keyword>
<feature type="domain" description="Protein kinase" evidence="14">
    <location>
        <begin position="4"/>
        <end position="250"/>
    </location>
</feature>
<keyword evidence="6 13" id="KW-0547">Nucleotide-binding</keyword>
<dbReference type="FunFam" id="1.10.510.10:FF:000292">
    <property type="entry name" value="Serine/threonine-protein kinase 36"/>
    <property type="match status" value="1"/>
</dbReference>
<dbReference type="EMBL" id="JNBS01005200">
    <property type="protein sequence ID" value="OQR80546.1"/>
    <property type="molecule type" value="Genomic_DNA"/>
</dbReference>
<comment type="caution">
    <text evidence="15">The sequence shown here is derived from an EMBL/GenBank/DDBJ whole genome shotgun (WGS) entry which is preliminary data.</text>
</comment>
<dbReference type="SUPFAM" id="SSF56112">
    <property type="entry name" value="Protein kinase-like (PK-like)"/>
    <property type="match status" value="1"/>
</dbReference>
<feature type="binding site" evidence="13">
    <location>
        <position position="33"/>
    </location>
    <ligand>
        <name>ATP</name>
        <dbReference type="ChEBI" id="CHEBI:30616"/>
    </ligand>
</feature>
<dbReference type="GO" id="GO:0004674">
    <property type="term" value="F:protein serine/threonine kinase activity"/>
    <property type="evidence" value="ECO:0007669"/>
    <property type="project" value="UniProtKB-KW"/>
</dbReference>
<dbReference type="GO" id="GO:0005856">
    <property type="term" value="C:cytoskeleton"/>
    <property type="evidence" value="ECO:0007669"/>
    <property type="project" value="UniProtKB-SubCell"/>
</dbReference>
<evidence type="ECO:0000256" key="1">
    <source>
        <dbReference type="ARBA" id="ARBA00004245"/>
    </source>
</evidence>
<evidence type="ECO:0000256" key="13">
    <source>
        <dbReference type="PROSITE-ProRule" id="PRU10141"/>
    </source>
</evidence>
<dbReference type="GO" id="GO:0005524">
    <property type="term" value="F:ATP binding"/>
    <property type="evidence" value="ECO:0007669"/>
    <property type="project" value="UniProtKB-UniRule"/>
</dbReference>
<keyword evidence="4" id="KW-0723">Serine/threonine-protein kinase</keyword>
<accession>A0A1V9Y4A5</accession>
<evidence type="ECO:0000256" key="10">
    <source>
        <dbReference type="ARBA" id="ARBA00047899"/>
    </source>
</evidence>
<dbReference type="InterPro" id="IPR017441">
    <property type="entry name" value="Protein_kinase_ATP_BS"/>
</dbReference>
<keyword evidence="7 15" id="KW-0418">Kinase</keyword>
<evidence type="ECO:0000256" key="7">
    <source>
        <dbReference type="ARBA" id="ARBA00022777"/>
    </source>
</evidence>
<name>A0A1V9Y4A5_9STRA</name>
<evidence type="ECO:0000256" key="12">
    <source>
        <dbReference type="ARBA" id="ARBA00075375"/>
    </source>
</evidence>
<evidence type="ECO:0000259" key="14">
    <source>
        <dbReference type="PROSITE" id="PS50011"/>
    </source>
</evidence>
<organism evidence="15 16">
    <name type="scientific">Thraustotheca clavata</name>
    <dbReference type="NCBI Taxonomy" id="74557"/>
    <lineage>
        <taxon>Eukaryota</taxon>
        <taxon>Sar</taxon>
        <taxon>Stramenopiles</taxon>
        <taxon>Oomycota</taxon>
        <taxon>Saprolegniomycetes</taxon>
        <taxon>Saprolegniales</taxon>
        <taxon>Achlyaceae</taxon>
        <taxon>Thraustotheca</taxon>
    </lineage>
</organism>
<dbReference type="InterPro" id="IPR011009">
    <property type="entry name" value="Kinase-like_dom_sf"/>
</dbReference>
<dbReference type="SMART" id="SM00220">
    <property type="entry name" value="S_TKc"/>
    <property type="match status" value="1"/>
</dbReference>
<comment type="subcellular location">
    <subcellularLocation>
        <location evidence="1">Cytoplasm</location>
        <location evidence="1">Cytoskeleton</location>
    </subcellularLocation>
</comment>
<keyword evidence="16" id="KW-1185">Reference proteome</keyword>
<dbReference type="Proteomes" id="UP000243217">
    <property type="component" value="Unassembled WGS sequence"/>
</dbReference>
<comment type="catalytic activity">
    <reaction evidence="11">
        <text>L-seryl-[protein] + ATP = O-phospho-L-seryl-[protein] + ADP + H(+)</text>
        <dbReference type="Rhea" id="RHEA:17989"/>
        <dbReference type="Rhea" id="RHEA-COMP:9863"/>
        <dbReference type="Rhea" id="RHEA-COMP:11604"/>
        <dbReference type="ChEBI" id="CHEBI:15378"/>
        <dbReference type="ChEBI" id="CHEBI:29999"/>
        <dbReference type="ChEBI" id="CHEBI:30616"/>
        <dbReference type="ChEBI" id="CHEBI:83421"/>
        <dbReference type="ChEBI" id="CHEBI:456216"/>
        <dbReference type="EC" id="2.7.11.1"/>
    </reaction>
</comment>
<dbReference type="STRING" id="74557.A0A1V9Y4A5"/>
<evidence type="ECO:0000256" key="6">
    <source>
        <dbReference type="ARBA" id="ARBA00022741"/>
    </source>
</evidence>
<dbReference type="EC" id="2.7.11.1" evidence="2"/>
<proteinExistence type="predicted"/>
<evidence type="ECO:0000256" key="5">
    <source>
        <dbReference type="ARBA" id="ARBA00022679"/>
    </source>
</evidence>
<comment type="catalytic activity">
    <reaction evidence="10">
        <text>L-threonyl-[protein] + ATP = O-phospho-L-threonyl-[protein] + ADP + H(+)</text>
        <dbReference type="Rhea" id="RHEA:46608"/>
        <dbReference type="Rhea" id="RHEA-COMP:11060"/>
        <dbReference type="Rhea" id="RHEA-COMP:11605"/>
        <dbReference type="ChEBI" id="CHEBI:15378"/>
        <dbReference type="ChEBI" id="CHEBI:30013"/>
        <dbReference type="ChEBI" id="CHEBI:30616"/>
        <dbReference type="ChEBI" id="CHEBI:61977"/>
        <dbReference type="ChEBI" id="CHEBI:456216"/>
        <dbReference type="EC" id="2.7.11.1"/>
    </reaction>
</comment>
<dbReference type="CDD" id="cd14002">
    <property type="entry name" value="STKc_STK36"/>
    <property type="match status" value="1"/>
</dbReference>
<dbReference type="PROSITE" id="PS00107">
    <property type="entry name" value="PROTEIN_KINASE_ATP"/>
    <property type="match status" value="1"/>
</dbReference>
<evidence type="ECO:0000256" key="2">
    <source>
        <dbReference type="ARBA" id="ARBA00012513"/>
    </source>
</evidence>
<evidence type="ECO:0000256" key="4">
    <source>
        <dbReference type="ARBA" id="ARBA00022527"/>
    </source>
</evidence>
<gene>
    <name evidence="15" type="ORF">THRCLA_23463</name>
</gene>
<evidence type="ECO:0000256" key="8">
    <source>
        <dbReference type="ARBA" id="ARBA00022840"/>
    </source>
</evidence>
<evidence type="ECO:0000256" key="11">
    <source>
        <dbReference type="ARBA" id="ARBA00048679"/>
    </source>
</evidence>
<dbReference type="Gene3D" id="1.10.510.10">
    <property type="entry name" value="Transferase(Phosphotransferase) domain 1"/>
    <property type="match status" value="1"/>
</dbReference>
<dbReference type="AlphaFoldDB" id="A0A1V9Y4A5"/>
<feature type="non-terminal residue" evidence="15">
    <location>
        <position position="617"/>
    </location>
</feature>